<evidence type="ECO:0000313" key="1">
    <source>
        <dbReference type="EMBL" id="SCL18530.1"/>
    </source>
</evidence>
<name>A0A1C6RMW9_9ACTN</name>
<accession>A0A1C6RMW9</accession>
<proteinExistence type="predicted"/>
<protein>
    <submittedName>
        <fullName evidence="1">Uncharacterized protein</fullName>
    </submittedName>
</protein>
<evidence type="ECO:0000313" key="2">
    <source>
        <dbReference type="Proteomes" id="UP000199413"/>
    </source>
</evidence>
<organism evidence="1 2">
    <name type="scientific">Micromonospora rhizosphaerae</name>
    <dbReference type="NCBI Taxonomy" id="568872"/>
    <lineage>
        <taxon>Bacteria</taxon>
        <taxon>Bacillati</taxon>
        <taxon>Actinomycetota</taxon>
        <taxon>Actinomycetes</taxon>
        <taxon>Micromonosporales</taxon>
        <taxon>Micromonosporaceae</taxon>
        <taxon>Micromonospora</taxon>
    </lineage>
</organism>
<sequence length="40" mass="4545">MWTSLPVVRLWPESPPVPADQLDAETARLRSYLKQATALH</sequence>
<gene>
    <name evidence="1" type="ORF">GA0070624_1550</name>
</gene>
<dbReference type="Proteomes" id="UP000199413">
    <property type="component" value="Unassembled WGS sequence"/>
</dbReference>
<dbReference type="RefSeq" id="WP_281180952.1">
    <property type="nucleotide sequence ID" value="NZ_FMHV01000002.1"/>
</dbReference>
<reference evidence="2" key="1">
    <citation type="submission" date="2016-06" db="EMBL/GenBank/DDBJ databases">
        <authorList>
            <person name="Varghese N."/>
            <person name="Submissions Spin"/>
        </authorList>
    </citation>
    <scope>NUCLEOTIDE SEQUENCE [LARGE SCALE GENOMIC DNA]</scope>
    <source>
        <strain evidence="2">DSM 45431</strain>
    </source>
</reference>
<keyword evidence="2" id="KW-1185">Reference proteome</keyword>
<dbReference type="EMBL" id="FMHV01000002">
    <property type="protein sequence ID" value="SCL18530.1"/>
    <property type="molecule type" value="Genomic_DNA"/>
</dbReference>
<dbReference type="AlphaFoldDB" id="A0A1C6RMW9"/>